<dbReference type="GO" id="GO:0055013">
    <property type="term" value="P:cardiac muscle cell development"/>
    <property type="evidence" value="ECO:0007669"/>
    <property type="project" value="UniProtKB-ARBA"/>
</dbReference>
<evidence type="ECO:0000313" key="3">
    <source>
        <dbReference type="Ensembl" id="ENSSANP00000090235.1"/>
    </source>
</evidence>
<dbReference type="GO" id="GO:0003007">
    <property type="term" value="P:heart morphogenesis"/>
    <property type="evidence" value="ECO:0007669"/>
    <property type="project" value="UniProtKB-ARBA"/>
</dbReference>
<dbReference type="Proteomes" id="UP000472260">
    <property type="component" value="Unassembled WGS sequence"/>
</dbReference>
<organism evidence="3 4">
    <name type="scientific">Sinocyclocheilus anshuiensis</name>
    <dbReference type="NCBI Taxonomy" id="1608454"/>
    <lineage>
        <taxon>Eukaryota</taxon>
        <taxon>Metazoa</taxon>
        <taxon>Chordata</taxon>
        <taxon>Craniata</taxon>
        <taxon>Vertebrata</taxon>
        <taxon>Euteleostomi</taxon>
        <taxon>Actinopterygii</taxon>
        <taxon>Neopterygii</taxon>
        <taxon>Teleostei</taxon>
        <taxon>Ostariophysi</taxon>
        <taxon>Cypriniformes</taxon>
        <taxon>Cyprinidae</taxon>
        <taxon>Cyprininae</taxon>
        <taxon>Sinocyclocheilus</taxon>
    </lineage>
</organism>
<keyword evidence="1" id="KW-0393">Immunoglobulin domain</keyword>
<evidence type="ECO:0000256" key="1">
    <source>
        <dbReference type="ARBA" id="ARBA00023319"/>
    </source>
</evidence>
<dbReference type="Pfam" id="PF07679">
    <property type="entry name" value="I-set"/>
    <property type="match status" value="3"/>
</dbReference>
<reference evidence="3" key="2">
    <citation type="submission" date="2025-09" db="UniProtKB">
        <authorList>
            <consortium name="Ensembl"/>
        </authorList>
    </citation>
    <scope>IDENTIFICATION</scope>
</reference>
<proteinExistence type="predicted"/>
<dbReference type="FunFam" id="2.60.40.10:FF:000107">
    <property type="entry name" value="Myosin, light chain kinase a"/>
    <property type="match status" value="1"/>
</dbReference>
<feature type="domain" description="Ig-like" evidence="2">
    <location>
        <begin position="207"/>
        <end position="264"/>
    </location>
</feature>
<protein>
    <recommendedName>
        <fullName evidence="2">Ig-like domain-containing protein</fullName>
    </recommendedName>
</protein>
<dbReference type="SUPFAM" id="SSF48726">
    <property type="entry name" value="Immunoglobulin"/>
    <property type="match status" value="3"/>
</dbReference>
<accession>A0A671S3H2</accession>
<feature type="domain" description="Ig-like" evidence="2">
    <location>
        <begin position="68"/>
        <end position="190"/>
    </location>
</feature>
<dbReference type="PROSITE" id="PS50835">
    <property type="entry name" value="IG_LIKE"/>
    <property type="match status" value="3"/>
</dbReference>
<dbReference type="AlphaFoldDB" id="A0A671S3H2"/>
<reference evidence="3" key="1">
    <citation type="submission" date="2025-08" db="UniProtKB">
        <authorList>
            <consortium name="Ensembl"/>
        </authorList>
    </citation>
    <scope>IDENTIFICATION</scope>
</reference>
<sequence>MSTQAPTFTQPLQSVVALEGSAATFEAQVSGNPVPEVSWFRDGQVLTAAALPGAQSSFSDGHAVLMIPAVTAAHSGRFSVRATNGAGQATSTAELLVTERYPFRNVTVTEGESVTLECQISGHPTPAIMWFREDYRIENSIDFQITYENSYAHLVIREAFAEDSGRFTCTSESLVFKNRVTVEAKEETMSEISAVSESVEAGAGVAPFFVKKPTVQKLVEGDSIVFECQVGGSPKPHIYWKKSGIPLTTGYRYVLNCTYIHFVM</sequence>
<dbReference type="InterPro" id="IPR007110">
    <property type="entry name" value="Ig-like_dom"/>
</dbReference>
<dbReference type="PANTHER" id="PTHR10075:SF100">
    <property type="entry name" value="FASCICLIN-2"/>
    <property type="match status" value="1"/>
</dbReference>
<evidence type="ECO:0000313" key="4">
    <source>
        <dbReference type="Proteomes" id="UP000472260"/>
    </source>
</evidence>
<keyword evidence="4" id="KW-1185">Reference proteome</keyword>
<dbReference type="SMART" id="SM00409">
    <property type="entry name" value="IG"/>
    <property type="match status" value="2"/>
</dbReference>
<dbReference type="SMART" id="SM00408">
    <property type="entry name" value="IGc2"/>
    <property type="match status" value="2"/>
</dbReference>
<dbReference type="FunFam" id="2.60.40.10:FF:000476">
    <property type="entry name" value="titin isoform X1"/>
    <property type="match status" value="1"/>
</dbReference>
<evidence type="ECO:0000259" key="2">
    <source>
        <dbReference type="PROSITE" id="PS50835"/>
    </source>
</evidence>
<dbReference type="InterPro" id="IPR003598">
    <property type="entry name" value="Ig_sub2"/>
</dbReference>
<feature type="domain" description="Ig-like" evidence="2">
    <location>
        <begin position="6"/>
        <end position="67"/>
    </location>
</feature>
<dbReference type="InterPro" id="IPR003599">
    <property type="entry name" value="Ig_sub"/>
</dbReference>
<dbReference type="InterPro" id="IPR013098">
    <property type="entry name" value="Ig_I-set"/>
</dbReference>
<dbReference type="Gene3D" id="2.60.40.10">
    <property type="entry name" value="Immunoglobulins"/>
    <property type="match status" value="3"/>
</dbReference>
<dbReference type="InterPro" id="IPR036179">
    <property type="entry name" value="Ig-like_dom_sf"/>
</dbReference>
<name>A0A671S3H2_9TELE</name>
<dbReference type="PANTHER" id="PTHR10075">
    <property type="entry name" value="BASIGIN RELATED"/>
    <property type="match status" value="1"/>
</dbReference>
<dbReference type="Ensembl" id="ENSSANT00000095848.1">
    <property type="protein sequence ID" value="ENSSANP00000090235.1"/>
    <property type="gene ID" value="ENSSANG00000044629.1"/>
</dbReference>
<dbReference type="InterPro" id="IPR013783">
    <property type="entry name" value="Ig-like_fold"/>
</dbReference>